<dbReference type="InterPro" id="IPR049945">
    <property type="entry name" value="AAA_22"/>
</dbReference>
<feature type="domain" description="AAA+ ATPase" evidence="1">
    <location>
        <begin position="48"/>
        <end position="196"/>
    </location>
</feature>
<dbReference type="SUPFAM" id="SSF52540">
    <property type="entry name" value="P-loop containing nucleoside triphosphate hydrolases"/>
    <property type="match status" value="1"/>
</dbReference>
<dbReference type="PANTHER" id="PTHR35894:SF1">
    <property type="entry name" value="PHOSPHORIBULOKINASE _ URIDINE KINASE FAMILY"/>
    <property type="match status" value="1"/>
</dbReference>
<dbReference type="RefSeq" id="WP_342758353.1">
    <property type="nucleotide sequence ID" value="NZ_CP146256.1"/>
</dbReference>
<dbReference type="SMART" id="SM00382">
    <property type="entry name" value="AAA"/>
    <property type="match status" value="1"/>
</dbReference>
<dbReference type="InterPro" id="IPR027417">
    <property type="entry name" value="P-loop_NTPase"/>
</dbReference>
<evidence type="ECO:0000313" key="3">
    <source>
        <dbReference type="Proteomes" id="UP001451571"/>
    </source>
</evidence>
<evidence type="ECO:0000313" key="2">
    <source>
        <dbReference type="EMBL" id="XAH74772.1"/>
    </source>
</evidence>
<name>A0ABZ3EZN1_9FIRM</name>
<dbReference type="Pfam" id="PF13401">
    <property type="entry name" value="AAA_22"/>
    <property type="match status" value="1"/>
</dbReference>
<proteinExistence type="predicted"/>
<dbReference type="InterPro" id="IPR052026">
    <property type="entry name" value="ExeA_AAA_ATPase_DNA-bind"/>
</dbReference>
<organism evidence="2 3">
    <name type="scientific">Kineothrix sedimenti</name>
    <dbReference type="NCBI Taxonomy" id="3123317"/>
    <lineage>
        <taxon>Bacteria</taxon>
        <taxon>Bacillati</taxon>
        <taxon>Bacillota</taxon>
        <taxon>Clostridia</taxon>
        <taxon>Lachnospirales</taxon>
        <taxon>Lachnospiraceae</taxon>
        <taxon>Kineothrix</taxon>
    </lineage>
</organism>
<sequence length="278" mass="32231">MERQAVRMYEAYFEMMNTPFSRDVPTDRLYVSPQIEDAIGRLTYAADRQLFAVVTADPGCGKSTLIRMFEGRLPKDKYMLLYLSDSKLTPRWLYAGLLDQMGLESHFYRGDSKRQLQKEIENVRSVQKKRVVCVLDEAHLLGKETLEEFRFLLNYRFDSASPMSLILVGQTELWDQKLRLQSYAAIRQRIDMNIVLNRLDRAETGKYIAVHMAYAGVKQDVFTSGAEDAIFKVSAGIPRMINRISEKTLMYAYQQQKRLIDEHMVRFVADHEMVGGIE</sequence>
<dbReference type="Gene3D" id="3.40.50.300">
    <property type="entry name" value="P-loop containing nucleotide triphosphate hydrolases"/>
    <property type="match status" value="1"/>
</dbReference>
<dbReference type="InterPro" id="IPR003593">
    <property type="entry name" value="AAA+_ATPase"/>
</dbReference>
<dbReference type="PANTHER" id="PTHR35894">
    <property type="entry name" value="GENERAL SECRETION PATHWAY PROTEIN A-RELATED"/>
    <property type="match status" value="1"/>
</dbReference>
<dbReference type="EMBL" id="CP146256">
    <property type="protein sequence ID" value="XAH74772.1"/>
    <property type="molecule type" value="Genomic_DNA"/>
</dbReference>
<evidence type="ECO:0000259" key="1">
    <source>
        <dbReference type="SMART" id="SM00382"/>
    </source>
</evidence>
<gene>
    <name evidence="2" type="ORF">V6984_03130</name>
</gene>
<keyword evidence="3" id="KW-1185">Reference proteome</keyword>
<reference evidence="2 3" key="1">
    <citation type="submission" date="2024-02" db="EMBL/GenBank/DDBJ databases">
        <title>Bacterial strain from lacustrine sediment.</title>
        <authorList>
            <person name="Petit C."/>
            <person name="Fadhlaoui K."/>
        </authorList>
    </citation>
    <scope>NUCLEOTIDE SEQUENCE [LARGE SCALE GENOMIC DNA]</scope>
    <source>
        <strain evidence="2 3">IPX-CK</strain>
    </source>
</reference>
<dbReference type="Proteomes" id="UP001451571">
    <property type="component" value="Chromosome"/>
</dbReference>
<accession>A0ABZ3EZN1</accession>
<protein>
    <submittedName>
        <fullName evidence="2">AAA family ATPase</fullName>
    </submittedName>
</protein>